<feature type="domain" description="HTH crp-type" evidence="5">
    <location>
        <begin position="131"/>
        <end position="204"/>
    </location>
</feature>
<evidence type="ECO:0000256" key="3">
    <source>
        <dbReference type="ARBA" id="ARBA00023163"/>
    </source>
</evidence>
<dbReference type="InterPro" id="IPR018490">
    <property type="entry name" value="cNMP-bd_dom_sf"/>
</dbReference>
<dbReference type="Proteomes" id="UP000000379">
    <property type="component" value="Chromosome"/>
</dbReference>
<dbReference type="STRING" id="649638.Trad_2556"/>
<evidence type="ECO:0000259" key="5">
    <source>
        <dbReference type="PROSITE" id="PS51063"/>
    </source>
</evidence>
<dbReference type="PROSITE" id="PS51063">
    <property type="entry name" value="HTH_CRP_2"/>
    <property type="match status" value="1"/>
</dbReference>
<dbReference type="InterPro" id="IPR000595">
    <property type="entry name" value="cNMP-bd_dom"/>
</dbReference>
<dbReference type="GO" id="GO:0005829">
    <property type="term" value="C:cytosol"/>
    <property type="evidence" value="ECO:0007669"/>
    <property type="project" value="TreeGrafter"/>
</dbReference>
<keyword evidence="3" id="KW-0804">Transcription</keyword>
<dbReference type="NCBIfam" id="NF010499">
    <property type="entry name" value="PRK13918.1"/>
    <property type="match status" value="1"/>
</dbReference>
<evidence type="ECO:0000256" key="2">
    <source>
        <dbReference type="ARBA" id="ARBA00023125"/>
    </source>
</evidence>
<accession>D7CTW5</accession>
<dbReference type="PROSITE" id="PS50042">
    <property type="entry name" value="CNMP_BINDING_3"/>
    <property type="match status" value="1"/>
</dbReference>
<keyword evidence="7" id="KW-1185">Reference proteome</keyword>
<keyword evidence="2" id="KW-0238">DNA-binding</keyword>
<dbReference type="CDD" id="cd00038">
    <property type="entry name" value="CAP_ED"/>
    <property type="match status" value="1"/>
</dbReference>
<dbReference type="GO" id="GO:0003700">
    <property type="term" value="F:DNA-binding transcription factor activity"/>
    <property type="evidence" value="ECO:0007669"/>
    <property type="project" value="TreeGrafter"/>
</dbReference>
<dbReference type="FunFam" id="2.60.120.10:FF:000157">
    <property type="entry name" value="Crp/Fnr family transcriptional regulator"/>
    <property type="match status" value="1"/>
</dbReference>
<dbReference type="SUPFAM" id="SSF51206">
    <property type="entry name" value="cAMP-binding domain-like"/>
    <property type="match status" value="1"/>
</dbReference>
<dbReference type="EMBL" id="CP002049">
    <property type="protein sequence ID" value="ADI15662.1"/>
    <property type="molecule type" value="Genomic_DNA"/>
</dbReference>
<dbReference type="SMART" id="SM00419">
    <property type="entry name" value="HTH_CRP"/>
    <property type="match status" value="1"/>
</dbReference>
<gene>
    <name evidence="6" type="ordered locus">Trad_2556</name>
</gene>
<dbReference type="PANTHER" id="PTHR24567:SF74">
    <property type="entry name" value="HTH-TYPE TRANSCRIPTIONAL REGULATOR ARCR"/>
    <property type="match status" value="1"/>
</dbReference>
<evidence type="ECO:0000313" key="6">
    <source>
        <dbReference type="EMBL" id="ADI15662.1"/>
    </source>
</evidence>
<dbReference type="PANTHER" id="PTHR24567">
    <property type="entry name" value="CRP FAMILY TRANSCRIPTIONAL REGULATORY PROTEIN"/>
    <property type="match status" value="1"/>
</dbReference>
<dbReference type="InterPro" id="IPR036390">
    <property type="entry name" value="WH_DNA-bd_sf"/>
</dbReference>
<dbReference type="eggNOG" id="COG0664">
    <property type="taxonomic scope" value="Bacteria"/>
</dbReference>
<evidence type="ECO:0000256" key="1">
    <source>
        <dbReference type="ARBA" id="ARBA00023015"/>
    </source>
</evidence>
<reference evidence="7" key="1">
    <citation type="submission" date="2010-05" db="EMBL/GenBank/DDBJ databases">
        <title>The complete genome of Truepera radiovictris DSM 17093.</title>
        <authorList>
            <consortium name="US DOE Joint Genome Institute (JGI-PGF)"/>
            <person name="Lucas S."/>
            <person name="Copeland A."/>
            <person name="Lapidus A."/>
            <person name="Glavina del Rio T."/>
            <person name="Dalin E."/>
            <person name="Tice H."/>
            <person name="Bruce D."/>
            <person name="Goodwin L."/>
            <person name="Pitluck S."/>
            <person name="Kyrpides N."/>
            <person name="Mavromatis K."/>
            <person name="Ovchinnikova G."/>
            <person name="Munk A.C."/>
            <person name="Detter J.C."/>
            <person name="Han C."/>
            <person name="Tapia R."/>
            <person name="Land M."/>
            <person name="Hauser L."/>
            <person name="Markowitz V."/>
            <person name="Cheng J.-F."/>
            <person name="Hugenholtz P."/>
            <person name="Woyke T."/>
            <person name="Wu D."/>
            <person name="Tindall B."/>
            <person name="Pomrenke H.G."/>
            <person name="Brambilla E."/>
            <person name="Klenk H.-P."/>
            <person name="Eisen J.A."/>
        </authorList>
    </citation>
    <scope>NUCLEOTIDE SEQUENCE [LARGE SCALE GENOMIC DNA]</scope>
    <source>
        <strain evidence="7">DSM 17093 / CIP 108686 / LMG 22925 / RQ-24</strain>
    </source>
</reference>
<evidence type="ECO:0000313" key="7">
    <source>
        <dbReference type="Proteomes" id="UP000000379"/>
    </source>
</evidence>
<dbReference type="HOGENOM" id="CLU_075053_3_1_0"/>
<keyword evidence="1" id="KW-0805">Transcription regulation</keyword>
<dbReference type="KEGG" id="tra:Trad_2556"/>
<reference evidence="6 7" key="2">
    <citation type="journal article" date="2011" name="Stand. Genomic Sci.">
        <title>Complete genome sequence of Truepera radiovictrix type strain (RQ-24).</title>
        <authorList>
            <person name="Ivanova N."/>
            <person name="Rohde C."/>
            <person name="Munk C."/>
            <person name="Nolan M."/>
            <person name="Lucas S."/>
            <person name="Del Rio T.G."/>
            <person name="Tice H."/>
            <person name="Deshpande S."/>
            <person name="Cheng J.F."/>
            <person name="Tapia R."/>
            <person name="Han C."/>
            <person name="Goodwin L."/>
            <person name="Pitluck S."/>
            <person name="Liolios K."/>
            <person name="Mavromatis K."/>
            <person name="Mikhailova N."/>
            <person name="Pati A."/>
            <person name="Chen A."/>
            <person name="Palaniappan K."/>
            <person name="Land M."/>
            <person name="Hauser L."/>
            <person name="Chang Y.J."/>
            <person name="Jeffries C.D."/>
            <person name="Brambilla E."/>
            <person name="Rohde M."/>
            <person name="Goker M."/>
            <person name="Tindall B.J."/>
            <person name="Woyke T."/>
            <person name="Bristow J."/>
            <person name="Eisen J.A."/>
            <person name="Markowitz V."/>
            <person name="Hugenholtz P."/>
            <person name="Kyrpides N.C."/>
            <person name="Klenk H.P."/>
            <person name="Lapidus A."/>
        </authorList>
    </citation>
    <scope>NUCLEOTIDE SEQUENCE [LARGE SCALE GENOMIC DNA]</scope>
    <source>
        <strain evidence="7">DSM 17093 / CIP 108686 / LMG 22925 / RQ-24</strain>
    </source>
</reference>
<dbReference type="InterPro" id="IPR050397">
    <property type="entry name" value="Env_Response_Regulators"/>
</dbReference>
<dbReference type="FunFam" id="1.10.10.10:FF:000019">
    <property type="entry name" value="Crp/Fnr family transcriptional regulator"/>
    <property type="match status" value="1"/>
</dbReference>
<protein>
    <submittedName>
        <fullName evidence="6">Transcriptional regulator, Crp/Fnr family</fullName>
    </submittedName>
</protein>
<dbReference type="AlphaFoldDB" id="D7CTW5"/>
<dbReference type="GO" id="GO:0003677">
    <property type="term" value="F:DNA binding"/>
    <property type="evidence" value="ECO:0007669"/>
    <property type="project" value="UniProtKB-KW"/>
</dbReference>
<dbReference type="SUPFAM" id="SSF46785">
    <property type="entry name" value="Winged helix' DNA-binding domain"/>
    <property type="match status" value="1"/>
</dbReference>
<dbReference type="Pfam" id="PF00027">
    <property type="entry name" value="cNMP_binding"/>
    <property type="match status" value="1"/>
</dbReference>
<name>D7CTW5_TRURR</name>
<sequence length="212" mass="22863">MSGRRPSQTVSNAPDAKGNFTDVVTYEAGEVTLFPGAPDSLYRVQDGLIRIHTVDDEGNGLTLRYVKPGGYYGEESLVGLPRRYFAEAVTPSSVEVTSPATLSPEENLDLTNHLVEAIERLYRSLYRLSGKRLKARIAAELLDLQDSALATSGPKGERIVHITHDDLAAAVGSVRETVTKVVGELARQGAIQAGYGKIALIDLELLRSIAGE</sequence>
<dbReference type="Gene3D" id="1.10.10.10">
    <property type="entry name" value="Winged helix-like DNA-binding domain superfamily/Winged helix DNA-binding domain"/>
    <property type="match status" value="1"/>
</dbReference>
<dbReference type="InterPro" id="IPR012318">
    <property type="entry name" value="HTH_CRP"/>
</dbReference>
<dbReference type="Pfam" id="PF13545">
    <property type="entry name" value="HTH_Crp_2"/>
    <property type="match status" value="1"/>
</dbReference>
<dbReference type="RefSeq" id="WP_013179023.1">
    <property type="nucleotide sequence ID" value="NC_014221.1"/>
</dbReference>
<dbReference type="InterPro" id="IPR036388">
    <property type="entry name" value="WH-like_DNA-bd_sf"/>
</dbReference>
<proteinExistence type="predicted"/>
<organism evidence="6 7">
    <name type="scientific">Truepera radiovictrix (strain DSM 17093 / CIP 108686 / LMG 22925 / RQ-24)</name>
    <dbReference type="NCBI Taxonomy" id="649638"/>
    <lineage>
        <taxon>Bacteria</taxon>
        <taxon>Thermotogati</taxon>
        <taxon>Deinococcota</taxon>
        <taxon>Deinococci</taxon>
        <taxon>Trueperales</taxon>
        <taxon>Trueperaceae</taxon>
        <taxon>Truepera</taxon>
    </lineage>
</organism>
<dbReference type="InterPro" id="IPR014710">
    <property type="entry name" value="RmlC-like_jellyroll"/>
</dbReference>
<dbReference type="Gene3D" id="2.60.120.10">
    <property type="entry name" value="Jelly Rolls"/>
    <property type="match status" value="1"/>
</dbReference>
<feature type="domain" description="Cyclic nucleotide-binding" evidence="4">
    <location>
        <begin position="39"/>
        <end position="78"/>
    </location>
</feature>
<evidence type="ECO:0000259" key="4">
    <source>
        <dbReference type="PROSITE" id="PS50042"/>
    </source>
</evidence>